<dbReference type="Proteomes" id="UP000065734">
    <property type="component" value="Chromosome I"/>
</dbReference>
<reference evidence="2" key="1">
    <citation type="journal article" date="2016" name="Genome Announc.">
        <title>Revised genome sequence of the purple photosynthetic bacterium Blastochloris viridis.</title>
        <authorList>
            <person name="Liu L.N."/>
            <person name="Faulkner M."/>
            <person name="Liu X."/>
            <person name="Huang F."/>
            <person name="Darby A.C."/>
            <person name="Hall N."/>
        </authorList>
    </citation>
    <scope>NUCLEOTIDE SEQUENCE [LARGE SCALE GENOMIC DNA]</scope>
    <source>
        <strain evidence="2">ATCC 19567 / DSM 133 / F</strain>
    </source>
</reference>
<organism evidence="1 2">
    <name type="scientific">Blastochloris viridis</name>
    <name type="common">Rhodopseudomonas viridis</name>
    <dbReference type="NCBI Taxonomy" id="1079"/>
    <lineage>
        <taxon>Bacteria</taxon>
        <taxon>Pseudomonadati</taxon>
        <taxon>Pseudomonadota</taxon>
        <taxon>Alphaproteobacteria</taxon>
        <taxon>Hyphomicrobiales</taxon>
        <taxon>Blastochloridaceae</taxon>
        <taxon>Blastochloris</taxon>
    </lineage>
</organism>
<accession>A0A0S4Q407</accession>
<dbReference type="STRING" id="1079.BVIR_2620"/>
<dbReference type="EMBL" id="LN907867">
    <property type="protein sequence ID" value="CUU43047.1"/>
    <property type="molecule type" value="Genomic_DNA"/>
</dbReference>
<sequence>MFEEAGGEWSDGHACNQALDQLSSSRVSKIEAIGVLKKSKIAWKYATLRQAITYRIVDLGEAAIREWSDNNTLSALIIARAFIETVAFLHYILIHAEKALLLNDIDALDKNIMIAHFGGRHEHWKLNGLEAINVLKALDVMTKKIPRTRDFYERISEICHPNSQGVSQFYSTLDRERVVVTFSRTKRDRNSVFSHIMGALLCAQWAIILFDDYDKCVECIAKLQVSSSNSDLG</sequence>
<dbReference type="AlphaFoldDB" id="A0A0S4Q407"/>
<evidence type="ECO:0000313" key="1">
    <source>
        <dbReference type="EMBL" id="CUU43047.1"/>
    </source>
</evidence>
<evidence type="ECO:0000313" key="2">
    <source>
        <dbReference type="Proteomes" id="UP000065734"/>
    </source>
</evidence>
<keyword evidence="2" id="KW-1185">Reference proteome</keyword>
<gene>
    <name evidence="1" type="ORF">BVIRIDIS_20640</name>
</gene>
<name>A0A0S4Q407_BLAVI</name>
<protein>
    <submittedName>
        <fullName evidence="1">Uncharacterized protein</fullName>
    </submittedName>
</protein>
<dbReference type="OrthoDB" id="8453011at2"/>
<proteinExistence type="predicted"/>
<dbReference type="RefSeq" id="WP_145911964.1">
    <property type="nucleotide sequence ID" value="NZ_AP014854.2"/>
</dbReference>